<reference evidence="2 3" key="1">
    <citation type="submission" date="2019-05" db="EMBL/GenBank/DDBJ databases">
        <title>Another draft genome of Portunus trituberculatus and its Hox gene families provides insights of decapod evolution.</title>
        <authorList>
            <person name="Jeong J.-H."/>
            <person name="Song I."/>
            <person name="Kim S."/>
            <person name="Choi T."/>
            <person name="Kim D."/>
            <person name="Ryu S."/>
            <person name="Kim W."/>
        </authorList>
    </citation>
    <scope>NUCLEOTIDE SEQUENCE [LARGE SCALE GENOMIC DNA]</scope>
    <source>
        <tissue evidence="2">Muscle</tissue>
    </source>
</reference>
<dbReference type="Proteomes" id="UP000324222">
    <property type="component" value="Unassembled WGS sequence"/>
</dbReference>
<comment type="caution">
    <text evidence="2">The sequence shown here is derived from an EMBL/GenBank/DDBJ whole genome shotgun (WGS) entry which is preliminary data.</text>
</comment>
<evidence type="ECO:0000256" key="1">
    <source>
        <dbReference type="SAM" id="MobiDB-lite"/>
    </source>
</evidence>
<sequence>MTRGRRAQLGQEQDDELKGKEAPEDQTALMQENWGGAESEYRRAASNRAKSRASRQQAALH</sequence>
<feature type="region of interest" description="Disordered" evidence="1">
    <location>
        <begin position="1"/>
        <end position="61"/>
    </location>
</feature>
<dbReference type="EMBL" id="VSRR010033585">
    <property type="protein sequence ID" value="MPC71798.1"/>
    <property type="molecule type" value="Genomic_DNA"/>
</dbReference>
<protein>
    <submittedName>
        <fullName evidence="2">Uncharacterized protein</fullName>
    </submittedName>
</protein>
<keyword evidence="3" id="KW-1185">Reference proteome</keyword>
<accession>A0A5B7HSX9</accession>
<organism evidence="2 3">
    <name type="scientific">Portunus trituberculatus</name>
    <name type="common">Swimming crab</name>
    <name type="synonym">Neptunus trituberculatus</name>
    <dbReference type="NCBI Taxonomy" id="210409"/>
    <lineage>
        <taxon>Eukaryota</taxon>
        <taxon>Metazoa</taxon>
        <taxon>Ecdysozoa</taxon>
        <taxon>Arthropoda</taxon>
        <taxon>Crustacea</taxon>
        <taxon>Multicrustacea</taxon>
        <taxon>Malacostraca</taxon>
        <taxon>Eumalacostraca</taxon>
        <taxon>Eucarida</taxon>
        <taxon>Decapoda</taxon>
        <taxon>Pleocyemata</taxon>
        <taxon>Brachyura</taxon>
        <taxon>Eubrachyura</taxon>
        <taxon>Portunoidea</taxon>
        <taxon>Portunidae</taxon>
        <taxon>Portuninae</taxon>
        <taxon>Portunus</taxon>
    </lineage>
</organism>
<proteinExistence type="predicted"/>
<name>A0A5B7HSX9_PORTR</name>
<gene>
    <name evidence="2" type="ORF">E2C01_066088</name>
</gene>
<dbReference type="AlphaFoldDB" id="A0A5B7HSX9"/>
<evidence type="ECO:0000313" key="3">
    <source>
        <dbReference type="Proteomes" id="UP000324222"/>
    </source>
</evidence>
<evidence type="ECO:0000313" key="2">
    <source>
        <dbReference type="EMBL" id="MPC71798.1"/>
    </source>
</evidence>
<feature type="compositionally biased region" description="Low complexity" evidence="1">
    <location>
        <begin position="44"/>
        <end position="61"/>
    </location>
</feature>